<feature type="domain" description="ABC transporter" evidence="4">
    <location>
        <begin position="6"/>
        <end position="237"/>
    </location>
</feature>
<dbReference type="AlphaFoldDB" id="A0A5R9GGB0"/>
<organism evidence="5 6">
    <name type="scientific">Paenibacillus antri</name>
    <dbReference type="NCBI Taxonomy" id="2582848"/>
    <lineage>
        <taxon>Bacteria</taxon>
        <taxon>Bacillati</taxon>
        <taxon>Bacillota</taxon>
        <taxon>Bacilli</taxon>
        <taxon>Bacillales</taxon>
        <taxon>Paenibacillaceae</taxon>
        <taxon>Paenibacillus</taxon>
    </lineage>
</organism>
<name>A0A5R9GGB0_9BACL</name>
<accession>A0A5R9GGB0</accession>
<dbReference type="InterPro" id="IPR027417">
    <property type="entry name" value="P-loop_NTPase"/>
</dbReference>
<dbReference type="InterPro" id="IPR003593">
    <property type="entry name" value="AAA+_ATPase"/>
</dbReference>
<dbReference type="EMBL" id="VCIW01000002">
    <property type="protein sequence ID" value="TLS53456.1"/>
    <property type="molecule type" value="Genomic_DNA"/>
</dbReference>
<dbReference type="PANTHER" id="PTHR42939:SF2">
    <property type="entry name" value="ABC-TYPE TRANSPORTER ATP-BINDING PROTEIN ECSA"/>
    <property type="match status" value="1"/>
</dbReference>
<evidence type="ECO:0000313" key="5">
    <source>
        <dbReference type="EMBL" id="TLS53456.1"/>
    </source>
</evidence>
<dbReference type="PROSITE" id="PS50893">
    <property type="entry name" value="ABC_TRANSPORTER_2"/>
    <property type="match status" value="1"/>
</dbReference>
<dbReference type="PANTHER" id="PTHR42939">
    <property type="entry name" value="ABC TRANSPORTER ATP-BINDING PROTEIN ALBC-RELATED"/>
    <property type="match status" value="1"/>
</dbReference>
<evidence type="ECO:0000256" key="3">
    <source>
        <dbReference type="ARBA" id="ARBA00022840"/>
    </source>
</evidence>
<dbReference type="CDD" id="cd03230">
    <property type="entry name" value="ABC_DR_subfamily_A"/>
    <property type="match status" value="1"/>
</dbReference>
<keyword evidence="2" id="KW-0547">Nucleotide-binding</keyword>
<sequence length="249" mass="27170">MSESVLTVRGLVGGYSRKRPVLKEVDASVRPGELVGLLGLNGAGKSTLMKHIIGLLQPIGGTVEVCGHTLGSSGEAYRASFAFVPESPLLYDELSVWEHLEWTAMAYGVEEKTFRERAERLLDRFRMEKERTKFAGHLSKGMRQKVMLMCAFLARPPLYVIDEPFLGLDPLAIRALLEQMREEKEAGCGLIVSSHILSMLESYCDRYVVLHDGAVVASGTAEDVVAAAGTPPSGKVEQAFFRLVGGSGR</sequence>
<dbReference type="SMART" id="SM00382">
    <property type="entry name" value="AAA"/>
    <property type="match status" value="1"/>
</dbReference>
<protein>
    <submittedName>
        <fullName evidence="5">ABC transporter ATP-binding protein</fullName>
    </submittedName>
</protein>
<keyword evidence="1" id="KW-0813">Transport</keyword>
<reference evidence="5 6" key="1">
    <citation type="submission" date="2019-05" db="EMBL/GenBank/DDBJ databases">
        <authorList>
            <person name="Narsing Rao M.P."/>
            <person name="Li W.J."/>
        </authorList>
    </citation>
    <scope>NUCLEOTIDE SEQUENCE [LARGE SCALE GENOMIC DNA]</scope>
    <source>
        <strain evidence="5 6">SYSU_K30003</strain>
    </source>
</reference>
<evidence type="ECO:0000256" key="2">
    <source>
        <dbReference type="ARBA" id="ARBA00022741"/>
    </source>
</evidence>
<evidence type="ECO:0000256" key="1">
    <source>
        <dbReference type="ARBA" id="ARBA00022448"/>
    </source>
</evidence>
<comment type="caution">
    <text evidence="5">The sequence shown here is derived from an EMBL/GenBank/DDBJ whole genome shotgun (WGS) entry which is preliminary data.</text>
</comment>
<dbReference type="Pfam" id="PF00005">
    <property type="entry name" value="ABC_tran"/>
    <property type="match status" value="1"/>
</dbReference>
<keyword evidence="6" id="KW-1185">Reference proteome</keyword>
<dbReference type="InterPro" id="IPR051782">
    <property type="entry name" value="ABC_Transporter_VariousFunc"/>
</dbReference>
<dbReference type="Proteomes" id="UP000309676">
    <property type="component" value="Unassembled WGS sequence"/>
</dbReference>
<evidence type="ECO:0000259" key="4">
    <source>
        <dbReference type="PROSITE" id="PS50893"/>
    </source>
</evidence>
<dbReference type="RefSeq" id="WP_138192769.1">
    <property type="nucleotide sequence ID" value="NZ_VCIW01000002.1"/>
</dbReference>
<dbReference type="SUPFAM" id="SSF52540">
    <property type="entry name" value="P-loop containing nucleoside triphosphate hydrolases"/>
    <property type="match status" value="1"/>
</dbReference>
<keyword evidence="3 5" id="KW-0067">ATP-binding</keyword>
<dbReference type="OrthoDB" id="9804819at2"/>
<proteinExistence type="predicted"/>
<dbReference type="Gene3D" id="3.40.50.300">
    <property type="entry name" value="P-loop containing nucleotide triphosphate hydrolases"/>
    <property type="match status" value="1"/>
</dbReference>
<gene>
    <name evidence="5" type="ORF">FE782_04075</name>
</gene>
<evidence type="ECO:0000313" key="6">
    <source>
        <dbReference type="Proteomes" id="UP000309676"/>
    </source>
</evidence>
<dbReference type="GO" id="GO:0005524">
    <property type="term" value="F:ATP binding"/>
    <property type="evidence" value="ECO:0007669"/>
    <property type="project" value="UniProtKB-KW"/>
</dbReference>
<dbReference type="InterPro" id="IPR003439">
    <property type="entry name" value="ABC_transporter-like_ATP-bd"/>
</dbReference>
<dbReference type="GO" id="GO:0016887">
    <property type="term" value="F:ATP hydrolysis activity"/>
    <property type="evidence" value="ECO:0007669"/>
    <property type="project" value="InterPro"/>
</dbReference>